<dbReference type="EMBL" id="BSXG01000156">
    <property type="protein sequence ID" value="GME49615.1"/>
    <property type="molecule type" value="Genomic_DNA"/>
</dbReference>
<accession>A0ACB5SNC7</accession>
<gene>
    <name evidence="1" type="primary">g5025</name>
    <name evidence="1" type="ORF">NpPPO83_00005025</name>
</gene>
<organism evidence="1 2">
    <name type="scientific">Neofusicoccum parvum</name>
    <dbReference type="NCBI Taxonomy" id="310453"/>
    <lineage>
        <taxon>Eukaryota</taxon>
        <taxon>Fungi</taxon>
        <taxon>Dikarya</taxon>
        <taxon>Ascomycota</taxon>
        <taxon>Pezizomycotina</taxon>
        <taxon>Dothideomycetes</taxon>
        <taxon>Dothideomycetes incertae sedis</taxon>
        <taxon>Botryosphaeriales</taxon>
        <taxon>Botryosphaeriaceae</taxon>
        <taxon>Neofusicoccum</taxon>
    </lineage>
</organism>
<evidence type="ECO:0000313" key="1">
    <source>
        <dbReference type="EMBL" id="GME49615.1"/>
    </source>
</evidence>
<evidence type="ECO:0000313" key="2">
    <source>
        <dbReference type="Proteomes" id="UP001165186"/>
    </source>
</evidence>
<name>A0ACB5SNC7_9PEZI</name>
<protein>
    <submittedName>
        <fullName evidence="1">Uncharacterized protein THITE_2116352</fullName>
    </submittedName>
</protein>
<reference evidence="1" key="1">
    <citation type="submission" date="2024-09" db="EMBL/GenBank/DDBJ databases">
        <title>Draft Genome Sequences of Neofusicoccum parvum.</title>
        <authorList>
            <person name="Ashida A."/>
            <person name="Camagna M."/>
            <person name="Tanaka A."/>
            <person name="Takemoto D."/>
        </authorList>
    </citation>
    <scope>NUCLEOTIDE SEQUENCE</scope>
    <source>
        <strain evidence="1">PPO83</strain>
    </source>
</reference>
<dbReference type="Proteomes" id="UP001165186">
    <property type="component" value="Unassembled WGS sequence"/>
</dbReference>
<comment type="caution">
    <text evidence="1">The sequence shown here is derived from an EMBL/GenBank/DDBJ whole genome shotgun (WGS) entry which is preliminary data.</text>
</comment>
<sequence>MTNQLQDTQTVDDHSYPYIFEQNVSVPLQGGGVIRCNVYRPKPSAQGQKYPVIATYGPYGKDIPYENFNPKSFAEVHPDQKAIPEHCSWETPNPKYWTSHNYVVVRADETGTGQSPGLLHILSQATIDGFYDLIEWASEQPWSTGKVGLLGISYYAATQWQVAARHPKGLAAIVPWEGFSDYYRDAGRHGGILSNAFFRSWYARQVAPNQYGLPGRAARNWGPDTVDGDLTEEELKKNMVPLDDFLHQRFRDDEDYRASGYNLEDVQVPLLSVANLGGILLHLRGNVEGFTHASSPLKYLRFIAGRHDLPFYYPDEIELQRSFLDAFLHATDRVGWATPGAVAPVSLLLRQGDVGHNNPAGEATFPRRPELEWPLARTAYTPFHLTPSSTLLPTRPAAAPQPTKLSYAALGPAPSLLTFTTPPFASATELTGHAVAHLHVSVSPARARRPPPSDLDLFLSLRHVGAGGAQIAYTGTTGEAAPVTKGWLRASLRRVNAAHAWHRAWLPRREYVRSDVRPVLAGEVYAVDVEMWPTCVVVREGERLVLEVAAGDTEGSGVFGHDDGVDRPADVFQGLNHIHFGPKYENYITLPVIPPK</sequence>
<proteinExistence type="predicted"/>
<keyword evidence="2" id="KW-1185">Reference proteome</keyword>